<evidence type="ECO:0000259" key="1">
    <source>
        <dbReference type="Pfam" id="PF14065"/>
    </source>
</evidence>
<accession>A0A3B1DH60</accession>
<proteinExistence type="predicted"/>
<dbReference type="EMBL" id="UOGF01000070">
    <property type="protein sequence ID" value="VAX31045.1"/>
    <property type="molecule type" value="Genomic_DNA"/>
</dbReference>
<feature type="domain" description="Pvc16 N-terminal" evidence="1">
    <location>
        <begin position="8"/>
        <end position="178"/>
    </location>
</feature>
<evidence type="ECO:0000313" key="2">
    <source>
        <dbReference type="EMBL" id="VAX31045.1"/>
    </source>
</evidence>
<name>A0A3B1DH60_9ZZZZ</name>
<reference evidence="2" key="1">
    <citation type="submission" date="2018-06" db="EMBL/GenBank/DDBJ databases">
        <authorList>
            <person name="Zhirakovskaya E."/>
        </authorList>
    </citation>
    <scope>NUCLEOTIDE SEQUENCE</scope>
</reference>
<organism evidence="2">
    <name type="scientific">hydrothermal vent metagenome</name>
    <dbReference type="NCBI Taxonomy" id="652676"/>
    <lineage>
        <taxon>unclassified sequences</taxon>
        <taxon>metagenomes</taxon>
        <taxon>ecological metagenomes</taxon>
    </lineage>
</organism>
<sequence>MVDSALNHIAAQLNQFLKNRFDLGEDVVVLSNILEQDGNVGPHVNNKLVLFLVNIEKDAVPGRVNYGAPMASSRVVEGYPPIFLNLYVMVAAHFNKYSESLKFISNAISFFQRRPVFDHQNSPDLDPHIDRLVLDIENLDIKDLSTLWGVLTGKYLPSILYKVRMVTFDSGDIKRQVPTFKQPQTSGNQS</sequence>
<dbReference type="InterPro" id="IPR025351">
    <property type="entry name" value="Pvc16_N"/>
</dbReference>
<dbReference type="Pfam" id="PF14065">
    <property type="entry name" value="Pvc16_N"/>
    <property type="match status" value="1"/>
</dbReference>
<protein>
    <recommendedName>
        <fullName evidence="1">Pvc16 N-terminal domain-containing protein</fullName>
    </recommendedName>
</protein>
<gene>
    <name evidence="2" type="ORF">MNBD_NITROSPIRAE01-2070</name>
</gene>
<dbReference type="AlphaFoldDB" id="A0A3B1DH60"/>